<gene>
    <name evidence="1" type="ORF">DHETER_LOCUS5982</name>
</gene>
<sequence length="129" mass="15061">MTKRKNYNTQLLALGVLIPELHYGRHAREWWVSMTGTNLIDNGLFPLRVGQKIAVELNGRQFITRIIHENNIPNYCHDKKTIIQELLLEIPFHPFKVEYNKHQICLGTSKYPDFFGADSAPEEYNLHDI</sequence>
<reference evidence="1" key="1">
    <citation type="submission" date="2021-06" db="EMBL/GenBank/DDBJ databases">
        <authorList>
            <person name="Kallberg Y."/>
            <person name="Tangrot J."/>
            <person name="Rosling A."/>
        </authorList>
    </citation>
    <scope>NUCLEOTIDE SEQUENCE</scope>
    <source>
        <strain evidence="1">IL203A</strain>
    </source>
</reference>
<organism evidence="1 2">
    <name type="scientific">Dentiscutata heterogama</name>
    <dbReference type="NCBI Taxonomy" id="1316150"/>
    <lineage>
        <taxon>Eukaryota</taxon>
        <taxon>Fungi</taxon>
        <taxon>Fungi incertae sedis</taxon>
        <taxon>Mucoromycota</taxon>
        <taxon>Glomeromycotina</taxon>
        <taxon>Glomeromycetes</taxon>
        <taxon>Diversisporales</taxon>
        <taxon>Gigasporaceae</taxon>
        <taxon>Dentiscutata</taxon>
    </lineage>
</organism>
<dbReference type="EMBL" id="CAJVPU010007139">
    <property type="protein sequence ID" value="CAG8569153.1"/>
    <property type="molecule type" value="Genomic_DNA"/>
</dbReference>
<evidence type="ECO:0000313" key="1">
    <source>
        <dbReference type="EMBL" id="CAG8569153.1"/>
    </source>
</evidence>
<proteinExistence type="predicted"/>
<comment type="caution">
    <text evidence="1">The sequence shown here is derived from an EMBL/GenBank/DDBJ whole genome shotgun (WGS) entry which is preliminary data.</text>
</comment>
<protein>
    <submittedName>
        <fullName evidence="1">13339_t:CDS:1</fullName>
    </submittedName>
</protein>
<dbReference type="Proteomes" id="UP000789702">
    <property type="component" value="Unassembled WGS sequence"/>
</dbReference>
<accession>A0ACA9MBZ3</accession>
<keyword evidence="2" id="KW-1185">Reference proteome</keyword>
<name>A0ACA9MBZ3_9GLOM</name>
<evidence type="ECO:0000313" key="2">
    <source>
        <dbReference type="Proteomes" id="UP000789702"/>
    </source>
</evidence>